<sequence length="226" mass="25168">MKSAMKTFVIAAIGIGMITLSGVINAEEADVSFDQLTRVQSDKVRGLYVKPGADFSHYDAVMLDDATVSYRKSVLRTNSSVSRSEMKRRMDRASEKLSESFGELYAEEMNELGTYKVVDAAGENVLRLSPSIINLYLANPDPMRASGNTKIYAESAGEMTLVMEVRDSQSGEILARIVDPRQATDWNRMEWQTSVTNARESRKIIKRWAKVMSEGLLESAQQPAQP</sequence>
<comment type="caution">
    <text evidence="1">The sequence shown here is derived from an EMBL/GenBank/DDBJ whole genome shotgun (WGS) entry which is preliminary data.</text>
</comment>
<dbReference type="EMBL" id="JAMQGP010000004">
    <property type="protein sequence ID" value="MCM2680243.1"/>
    <property type="molecule type" value="Genomic_DNA"/>
</dbReference>
<gene>
    <name evidence="1" type="ORF">NAF29_11250</name>
</gene>
<proteinExistence type="predicted"/>
<evidence type="ECO:0000313" key="1">
    <source>
        <dbReference type="EMBL" id="MCM2680243.1"/>
    </source>
</evidence>
<evidence type="ECO:0000313" key="2">
    <source>
        <dbReference type="Proteomes" id="UP001165393"/>
    </source>
</evidence>
<dbReference type="Proteomes" id="UP001165393">
    <property type="component" value="Unassembled WGS sequence"/>
</dbReference>
<protein>
    <submittedName>
        <fullName evidence="1">DUF3313 domain-containing protein</fullName>
    </submittedName>
</protein>
<dbReference type="Pfam" id="PF11769">
    <property type="entry name" value="DUF3313"/>
    <property type="match status" value="1"/>
</dbReference>
<dbReference type="InterPro" id="IPR021747">
    <property type="entry name" value="DUF3313"/>
</dbReference>
<reference evidence="1 2" key="1">
    <citation type="journal article" date="2013" name="Antonie Van Leeuwenhoek">
        <title>Echinimonas agarilytica gen. nov., sp. nov., a new gammaproteobacterium isolated from the sea urchin Strongylocentrotus intermedius.</title>
        <authorList>
            <person name="Nedashkovskaya O.I."/>
            <person name="Stenkova A.M."/>
            <person name="Zhukova N.V."/>
            <person name="Van Trappen S."/>
            <person name="Lee J.S."/>
            <person name="Kim S.B."/>
        </authorList>
    </citation>
    <scope>NUCLEOTIDE SEQUENCE [LARGE SCALE GENOMIC DNA]</scope>
    <source>
        <strain evidence="1 2">KMM 6351</strain>
    </source>
</reference>
<keyword evidence="2" id="KW-1185">Reference proteome</keyword>
<dbReference type="AlphaFoldDB" id="A0AA42B8A4"/>
<dbReference type="RefSeq" id="WP_251261663.1">
    <property type="nucleotide sequence ID" value="NZ_JAMQGP010000004.1"/>
</dbReference>
<accession>A0AA42B8A4</accession>
<name>A0AA42B8A4_9GAMM</name>
<organism evidence="1 2">
    <name type="scientific">Echinimonas agarilytica</name>
    <dbReference type="NCBI Taxonomy" id="1215918"/>
    <lineage>
        <taxon>Bacteria</taxon>
        <taxon>Pseudomonadati</taxon>
        <taxon>Pseudomonadota</taxon>
        <taxon>Gammaproteobacteria</taxon>
        <taxon>Alteromonadales</taxon>
        <taxon>Echinimonadaceae</taxon>
        <taxon>Echinimonas</taxon>
    </lineage>
</organism>